<dbReference type="SUPFAM" id="SSF50249">
    <property type="entry name" value="Nucleic acid-binding proteins"/>
    <property type="match status" value="4"/>
</dbReference>
<feature type="compositionally biased region" description="Low complexity" evidence="9">
    <location>
        <begin position="816"/>
        <end position="832"/>
    </location>
</feature>
<dbReference type="Pfam" id="PF17876">
    <property type="entry name" value="CSD2"/>
    <property type="match status" value="1"/>
</dbReference>
<dbReference type="STRING" id="529704.SAMN02927913_2277"/>
<dbReference type="InterPro" id="IPR050180">
    <property type="entry name" value="RNR_Ribonuclease"/>
</dbReference>
<evidence type="ECO:0000313" key="11">
    <source>
        <dbReference type="EMBL" id="SEJ36560.1"/>
    </source>
</evidence>
<dbReference type="EC" id="3.1.13.1" evidence="8"/>
<dbReference type="HAMAP" id="MF_01895">
    <property type="entry name" value="RNase_R"/>
    <property type="match status" value="1"/>
</dbReference>
<dbReference type="Proteomes" id="UP000199420">
    <property type="component" value="Unassembled WGS sequence"/>
</dbReference>
<comment type="similarity">
    <text evidence="8">Belongs to the RNR ribonuclease family. RNase R subfamily.</text>
</comment>
<dbReference type="GO" id="GO:0005829">
    <property type="term" value="C:cytosol"/>
    <property type="evidence" value="ECO:0007669"/>
    <property type="project" value="UniProtKB-ARBA"/>
</dbReference>
<dbReference type="EMBL" id="FNYC01000006">
    <property type="protein sequence ID" value="SEJ36560.1"/>
    <property type="molecule type" value="Genomic_DNA"/>
</dbReference>
<evidence type="ECO:0000256" key="5">
    <source>
        <dbReference type="ARBA" id="ARBA00022801"/>
    </source>
</evidence>
<accession>A0A1H6YH61</accession>
<evidence type="ECO:0000256" key="3">
    <source>
        <dbReference type="ARBA" id="ARBA00022490"/>
    </source>
</evidence>
<dbReference type="PANTHER" id="PTHR23355:SF9">
    <property type="entry name" value="DIS3-LIKE EXONUCLEASE 2"/>
    <property type="match status" value="1"/>
</dbReference>
<dbReference type="SMART" id="SM00955">
    <property type="entry name" value="RNB"/>
    <property type="match status" value="1"/>
</dbReference>
<dbReference type="InterPro" id="IPR022966">
    <property type="entry name" value="RNase_II/R_CS"/>
</dbReference>
<organism evidence="11 12">
    <name type="scientific">Frateuria terrea</name>
    <dbReference type="NCBI Taxonomy" id="529704"/>
    <lineage>
        <taxon>Bacteria</taxon>
        <taxon>Pseudomonadati</taxon>
        <taxon>Pseudomonadota</taxon>
        <taxon>Gammaproteobacteria</taxon>
        <taxon>Lysobacterales</taxon>
        <taxon>Rhodanobacteraceae</taxon>
        <taxon>Frateuria</taxon>
    </lineage>
</organism>
<dbReference type="InterPro" id="IPR011805">
    <property type="entry name" value="RNase_R"/>
</dbReference>
<dbReference type="Pfam" id="PF00575">
    <property type="entry name" value="S1"/>
    <property type="match status" value="1"/>
</dbReference>
<reference evidence="11 12" key="1">
    <citation type="submission" date="2016-10" db="EMBL/GenBank/DDBJ databases">
        <authorList>
            <person name="de Groot N.N."/>
        </authorList>
    </citation>
    <scope>NUCLEOTIDE SEQUENCE [LARGE SCALE GENOMIC DNA]</scope>
    <source>
        <strain evidence="11 12">DSM 26515</strain>
    </source>
</reference>
<proteinExistence type="inferred from homology"/>
<evidence type="ECO:0000256" key="7">
    <source>
        <dbReference type="ARBA" id="ARBA00022884"/>
    </source>
</evidence>
<feature type="region of interest" description="Disordered" evidence="9">
    <location>
        <begin position="816"/>
        <end position="956"/>
    </location>
</feature>
<feature type="domain" description="S1 motif" evidence="10">
    <location>
        <begin position="681"/>
        <end position="762"/>
    </location>
</feature>
<dbReference type="InterPro" id="IPR040476">
    <property type="entry name" value="CSD2"/>
</dbReference>
<dbReference type="GO" id="GO:0006402">
    <property type="term" value="P:mRNA catabolic process"/>
    <property type="evidence" value="ECO:0007669"/>
    <property type="project" value="TreeGrafter"/>
</dbReference>
<dbReference type="OrthoDB" id="9764149at2"/>
<keyword evidence="6 8" id="KW-0269">Exonuclease</keyword>
<dbReference type="InterPro" id="IPR003029">
    <property type="entry name" value="S1_domain"/>
</dbReference>
<evidence type="ECO:0000259" key="10">
    <source>
        <dbReference type="PROSITE" id="PS50126"/>
    </source>
</evidence>
<keyword evidence="12" id="KW-1185">Reference proteome</keyword>
<dbReference type="CDD" id="cd04471">
    <property type="entry name" value="S1_RNase_R"/>
    <property type="match status" value="1"/>
</dbReference>
<feature type="region of interest" description="Disordered" evidence="9">
    <location>
        <begin position="761"/>
        <end position="803"/>
    </location>
</feature>
<evidence type="ECO:0000256" key="4">
    <source>
        <dbReference type="ARBA" id="ARBA00022722"/>
    </source>
</evidence>
<evidence type="ECO:0000256" key="2">
    <source>
        <dbReference type="ARBA" id="ARBA00004496"/>
    </source>
</evidence>
<comment type="function">
    <text evidence="8">3'-5' exoribonuclease that releases 5'-nucleoside monophosphates and is involved in maturation of structured RNAs.</text>
</comment>
<keyword evidence="4 8" id="KW-0540">Nuclease</keyword>
<dbReference type="Gene3D" id="2.40.50.140">
    <property type="entry name" value="Nucleic acid-binding proteins"/>
    <property type="match status" value="2"/>
</dbReference>
<feature type="compositionally biased region" description="Basic residues" evidence="9">
    <location>
        <begin position="945"/>
        <end position="956"/>
    </location>
</feature>
<gene>
    <name evidence="8" type="primary">rnr</name>
    <name evidence="11" type="ORF">SAMN04487997_3164</name>
</gene>
<name>A0A1H6YH61_9GAMM</name>
<feature type="region of interest" description="Disordered" evidence="9">
    <location>
        <begin position="1"/>
        <end position="59"/>
    </location>
</feature>
<dbReference type="PROSITE" id="PS01175">
    <property type="entry name" value="RIBONUCLEASE_II"/>
    <property type="match status" value="1"/>
</dbReference>
<keyword evidence="3 8" id="KW-0963">Cytoplasm</keyword>
<dbReference type="NCBIfam" id="TIGR02063">
    <property type="entry name" value="RNase_R"/>
    <property type="match status" value="1"/>
</dbReference>
<evidence type="ECO:0000256" key="8">
    <source>
        <dbReference type="HAMAP-Rule" id="MF_01895"/>
    </source>
</evidence>
<dbReference type="SMART" id="SM00357">
    <property type="entry name" value="CSP"/>
    <property type="match status" value="2"/>
</dbReference>
<dbReference type="PANTHER" id="PTHR23355">
    <property type="entry name" value="RIBONUCLEASE"/>
    <property type="match status" value="1"/>
</dbReference>
<dbReference type="GO" id="GO:0003723">
    <property type="term" value="F:RNA binding"/>
    <property type="evidence" value="ECO:0007669"/>
    <property type="project" value="UniProtKB-UniRule"/>
</dbReference>
<dbReference type="RefSeq" id="WP_091336987.1">
    <property type="nucleotide sequence ID" value="NZ_FNYC01000006.1"/>
</dbReference>
<sequence length="956" mass="105047">MLRGAQAQGHYVTRKNTSRTGKGGDSGAPKPRARRAQAAPPRPKGGRDPFAEREAQRYERPIPSREAILALLDERGEMLSEARIAEGLGLGDEYEINALRKRLGAMVRDGQLLQGRRGDFAPVRKLDLIPGVVLANAEGYGFLRPDEGGDDLYLSPQQMRMVLHGDRVLASVVGIDRRGRRQGAIAEVLQRRSARLVGRVVIENGVTLVSPDDRRLHQDVMVPPGQEQGARAGQIVVAEITDPPTQHRGPLGRIVSVLGERLQPSLLVEMAIASHDLPHDWPPEVLRDAAQVEPEVTAAERQGRVDLRKLPLVTIDGADARDFDDAVYAEPRRGGGWRLIVAIADVSHYVRIGTALDREAYERSTSTYFPGFVVPMLPETLSNGICSLNPKVERLCMVCDMLVSDDGEVLKSRFYDAVMRSHARLTYDIVWQAMGLLDPEARDQVADVLPQLEHLHTLYKAMAAQRKRRGAIDFETPEVKFRLDQRGEVESMGATERNDAHKLIEECMIAANVQAATFLSRKKIPALFRAHEPPPAEKYEDLQQFLREFKLRMPPVEEVTPGDFADILALVHDRPERELIQSVLLRSQSMAAYQPENRGHFGLSLEAYAHFTSPIRRYPDLLVHRAIRYALTGGKPNDYVYTPAEMAAMAVHCSQRERRAEEAERDVDERFKTAWMSKHVGSEFDGVITGVTSFGLFVELEESRVSGLVHISQLANDYYHFDPTRKLLKGERTGEQFRLGDHVRVQVLRASLEDRKIDFRLVPQRGPAQPSKEPRKAHDYSASGERYSLPRPGSAPAAKPPGMFGRAARAVGRAFGRGAPRPAEPAPVVVAVSDNRAPRGKAKRVSEAAGRPAVPSGAGQPRVRGKASKLASEAIGRPAIPPESAGARARGSQGTTGQAKGQQARGSQAGSPAKGKRASDNPTAPGEVGGGKRKALEAASDATRRPGRQRKPKGKA</sequence>
<dbReference type="Pfam" id="PF00773">
    <property type="entry name" value="RNB"/>
    <property type="match status" value="1"/>
</dbReference>
<dbReference type="NCBIfam" id="TIGR00358">
    <property type="entry name" value="3_prime_RNase"/>
    <property type="match status" value="1"/>
</dbReference>
<evidence type="ECO:0000313" key="12">
    <source>
        <dbReference type="Proteomes" id="UP000199420"/>
    </source>
</evidence>
<dbReference type="GO" id="GO:0008859">
    <property type="term" value="F:exoribonuclease II activity"/>
    <property type="evidence" value="ECO:0007669"/>
    <property type="project" value="UniProtKB-UniRule"/>
</dbReference>
<keyword evidence="5 8" id="KW-0378">Hydrolase</keyword>
<dbReference type="Pfam" id="PF08206">
    <property type="entry name" value="OB_RNB"/>
    <property type="match status" value="1"/>
</dbReference>
<dbReference type="SMART" id="SM00316">
    <property type="entry name" value="S1"/>
    <property type="match status" value="1"/>
</dbReference>
<dbReference type="InterPro" id="IPR012340">
    <property type="entry name" value="NA-bd_OB-fold"/>
</dbReference>
<dbReference type="PROSITE" id="PS50126">
    <property type="entry name" value="S1"/>
    <property type="match status" value="1"/>
</dbReference>
<keyword evidence="7 8" id="KW-0694">RNA-binding</keyword>
<evidence type="ECO:0000256" key="6">
    <source>
        <dbReference type="ARBA" id="ARBA00022839"/>
    </source>
</evidence>
<protein>
    <recommendedName>
        <fullName evidence="8">Ribonuclease R</fullName>
        <shortName evidence="8">RNase R</shortName>
        <ecNumber evidence="8">3.1.13.1</ecNumber>
    </recommendedName>
</protein>
<feature type="compositionally biased region" description="Basic and acidic residues" evidence="9">
    <location>
        <begin position="45"/>
        <end position="59"/>
    </location>
</feature>
<dbReference type="InterPro" id="IPR011129">
    <property type="entry name" value="CSD"/>
</dbReference>
<dbReference type="InterPro" id="IPR013223">
    <property type="entry name" value="RNase_B_OB_dom"/>
</dbReference>
<comment type="catalytic activity">
    <reaction evidence="1 8">
        <text>Exonucleolytic cleavage in the 3'- to 5'-direction to yield nucleoside 5'-phosphates.</text>
        <dbReference type="EC" id="3.1.13.1"/>
    </reaction>
</comment>
<feature type="compositionally biased region" description="Low complexity" evidence="9">
    <location>
        <begin position="891"/>
        <end position="904"/>
    </location>
</feature>
<dbReference type="InterPro" id="IPR001900">
    <property type="entry name" value="RNase_II/R"/>
</dbReference>
<dbReference type="InterPro" id="IPR004476">
    <property type="entry name" value="RNase_II/RNase_R"/>
</dbReference>
<evidence type="ECO:0000256" key="1">
    <source>
        <dbReference type="ARBA" id="ARBA00001849"/>
    </source>
</evidence>
<dbReference type="AlphaFoldDB" id="A0A1H6YH61"/>
<evidence type="ECO:0000256" key="9">
    <source>
        <dbReference type="SAM" id="MobiDB-lite"/>
    </source>
</evidence>
<comment type="subcellular location">
    <subcellularLocation>
        <location evidence="2 8">Cytoplasm</location>
    </subcellularLocation>
</comment>